<dbReference type="EMBL" id="CAJVPJ010001204">
    <property type="protein sequence ID" value="CAG8580830.1"/>
    <property type="molecule type" value="Genomic_DNA"/>
</dbReference>
<sequence>MPYILDALLGISPNVIDIILGAAKNFVGNVTLSLALTAPSFTTKFFMVSHIGSDLTLSYNVCTFTVLESRIKLSHAFSSAFSLLTARSKNLDIQSLFQRVPILELDIFGNFRNIINPASALENSFLSPVPKCSSNNTAIKNRNLRYRAQTMVVFVQQATLPDTVEPSRKKAFLI</sequence>
<name>A0A9N9BYZ8_9GLOM</name>
<evidence type="ECO:0000313" key="2">
    <source>
        <dbReference type="Proteomes" id="UP000789572"/>
    </source>
</evidence>
<dbReference type="Proteomes" id="UP000789572">
    <property type="component" value="Unassembled WGS sequence"/>
</dbReference>
<dbReference type="AlphaFoldDB" id="A0A9N9BYZ8"/>
<protein>
    <submittedName>
        <fullName evidence="1">8296_t:CDS:1</fullName>
    </submittedName>
</protein>
<proteinExistence type="predicted"/>
<comment type="caution">
    <text evidence="1">The sequence shown here is derived from an EMBL/GenBank/DDBJ whole genome shotgun (WGS) entry which is preliminary data.</text>
</comment>
<evidence type="ECO:0000313" key="1">
    <source>
        <dbReference type="EMBL" id="CAG8580830.1"/>
    </source>
</evidence>
<accession>A0A9N9BYZ8</accession>
<reference evidence="1" key="1">
    <citation type="submission" date="2021-06" db="EMBL/GenBank/DDBJ databases">
        <authorList>
            <person name="Kallberg Y."/>
            <person name="Tangrot J."/>
            <person name="Rosling A."/>
        </authorList>
    </citation>
    <scope>NUCLEOTIDE SEQUENCE</scope>
    <source>
        <strain evidence="1">IA702</strain>
    </source>
</reference>
<organism evidence="1 2">
    <name type="scientific">Paraglomus occultum</name>
    <dbReference type="NCBI Taxonomy" id="144539"/>
    <lineage>
        <taxon>Eukaryota</taxon>
        <taxon>Fungi</taxon>
        <taxon>Fungi incertae sedis</taxon>
        <taxon>Mucoromycota</taxon>
        <taxon>Glomeromycotina</taxon>
        <taxon>Glomeromycetes</taxon>
        <taxon>Paraglomerales</taxon>
        <taxon>Paraglomeraceae</taxon>
        <taxon>Paraglomus</taxon>
    </lineage>
</organism>
<keyword evidence="2" id="KW-1185">Reference proteome</keyword>
<gene>
    <name evidence="1" type="ORF">POCULU_LOCUS6480</name>
</gene>